<gene>
    <name evidence="1" type="ORF">LCGC14_0826890</name>
</gene>
<organism evidence="1">
    <name type="scientific">marine sediment metagenome</name>
    <dbReference type="NCBI Taxonomy" id="412755"/>
    <lineage>
        <taxon>unclassified sequences</taxon>
        <taxon>metagenomes</taxon>
        <taxon>ecological metagenomes</taxon>
    </lineage>
</organism>
<reference evidence="1" key="1">
    <citation type="journal article" date="2015" name="Nature">
        <title>Complex archaea that bridge the gap between prokaryotes and eukaryotes.</title>
        <authorList>
            <person name="Spang A."/>
            <person name="Saw J.H."/>
            <person name="Jorgensen S.L."/>
            <person name="Zaremba-Niedzwiedzka K."/>
            <person name="Martijn J."/>
            <person name="Lind A.E."/>
            <person name="van Eijk R."/>
            <person name="Schleper C."/>
            <person name="Guy L."/>
            <person name="Ettema T.J."/>
        </authorList>
    </citation>
    <scope>NUCLEOTIDE SEQUENCE</scope>
</reference>
<name>A0A0F9PLU0_9ZZZZ</name>
<proteinExistence type="predicted"/>
<comment type="caution">
    <text evidence="1">The sequence shown here is derived from an EMBL/GenBank/DDBJ whole genome shotgun (WGS) entry which is preliminary data.</text>
</comment>
<accession>A0A0F9PLU0</accession>
<evidence type="ECO:0000313" key="1">
    <source>
        <dbReference type="EMBL" id="KKN31144.1"/>
    </source>
</evidence>
<sequence>MADEHWTNGFEAEGLGDDNREAFTTHMAKFPTQAAAVMDGYGLAKQKGVAFKLPESIEKLPDDASRATLLAQVNKLYGREIPLDLDGLADLDMKAGSTAEGEMYDETLAKAFKEWVIAEKVEKSVAQKAIKFHNEAMAFARTAYAAKTEEATKTAATERLAAVTACNDALVTTFGSKEKLDEQTVRMHRALLNNTGCSTEEAADIADFLKNREGATNTALRRILISNLAPLATESLGPDGKPTTVAAGVVVKDQEGSIEQKLWGKKT</sequence>
<dbReference type="AlphaFoldDB" id="A0A0F9PLU0"/>
<dbReference type="EMBL" id="LAZR01002353">
    <property type="protein sequence ID" value="KKN31144.1"/>
    <property type="molecule type" value="Genomic_DNA"/>
</dbReference>
<protein>
    <submittedName>
        <fullName evidence="1">Uncharacterized protein</fullName>
    </submittedName>
</protein>